<name>A0ABS5I980_9PROT</name>
<gene>
    <name evidence="1" type="ORF">KEC16_04035</name>
</gene>
<organism evidence="1 2">
    <name type="scientific">Magnetospirillum sulfuroxidans</name>
    <dbReference type="NCBI Taxonomy" id="611300"/>
    <lineage>
        <taxon>Bacteria</taxon>
        <taxon>Pseudomonadati</taxon>
        <taxon>Pseudomonadota</taxon>
        <taxon>Alphaproteobacteria</taxon>
        <taxon>Rhodospirillales</taxon>
        <taxon>Rhodospirillaceae</taxon>
        <taxon>Magnetospirillum</taxon>
    </lineage>
</organism>
<dbReference type="RefSeq" id="WP_211546394.1">
    <property type="nucleotide sequence ID" value="NZ_JAGTUF010000002.1"/>
</dbReference>
<keyword evidence="2" id="KW-1185">Reference proteome</keyword>
<sequence>MKTEYGYSLSTGTPEYALRTDYEGDNITRRATPWADRANAATGNPSLAYIRGTYNGVATKTSTGGKVYILALPSIFTISGTTTVSEASAASFLVYGKSLSGVAFTPKVVFSSGSLPSSDDERIIFASGVIASYSGTSFATNSDIQTFISAYSSTGALANVGGNFVRTRLGGGA</sequence>
<evidence type="ECO:0000313" key="2">
    <source>
        <dbReference type="Proteomes" id="UP000680714"/>
    </source>
</evidence>
<protein>
    <submittedName>
        <fullName evidence="1">Uncharacterized protein</fullName>
    </submittedName>
</protein>
<comment type="caution">
    <text evidence="1">The sequence shown here is derived from an EMBL/GenBank/DDBJ whole genome shotgun (WGS) entry which is preliminary data.</text>
</comment>
<dbReference type="EMBL" id="JAGTUF010000002">
    <property type="protein sequence ID" value="MBR9970879.1"/>
    <property type="molecule type" value="Genomic_DNA"/>
</dbReference>
<accession>A0ABS5I980</accession>
<reference evidence="1 2" key="1">
    <citation type="submission" date="2021-04" db="EMBL/GenBank/DDBJ databases">
        <title>Magnetospirillum sulfuroxidans sp. nov., a facultative chemolithoautotrophic sulfur-oxidizing alphaproteobacterium isolated from freshwater sediment and proposals for Paramagetospirillum gen. nov., and Magnetospirillaceae fam. nov.</title>
        <authorList>
            <person name="Koziaeva V."/>
            <person name="Geelhoed J.S."/>
            <person name="Sorokin D.Y."/>
            <person name="Grouzdev D.S."/>
        </authorList>
    </citation>
    <scope>NUCLEOTIDE SEQUENCE [LARGE SCALE GENOMIC DNA]</scope>
    <source>
        <strain evidence="1 2">J10</strain>
    </source>
</reference>
<proteinExistence type="predicted"/>
<dbReference type="Proteomes" id="UP000680714">
    <property type="component" value="Unassembled WGS sequence"/>
</dbReference>
<evidence type="ECO:0000313" key="1">
    <source>
        <dbReference type="EMBL" id="MBR9970879.1"/>
    </source>
</evidence>